<dbReference type="EMBL" id="JACGCI010000004">
    <property type="protein sequence ID" value="KAF6764517.1"/>
    <property type="molecule type" value="Genomic_DNA"/>
</dbReference>
<proteinExistence type="predicted"/>
<name>A0A8H6IHZ3_9AGAR</name>
<comment type="caution">
    <text evidence="1">The sequence shown here is derived from an EMBL/GenBank/DDBJ whole genome shotgun (WGS) entry which is preliminary data.</text>
</comment>
<dbReference type="Proteomes" id="UP000521943">
    <property type="component" value="Unassembled WGS sequence"/>
</dbReference>
<sequence length="138" mass="15039">MNKSTENSAHRGTRYWEYGTVQRFPLFSVKKHGTLAFFSSSPSVTSTTCIALLQKMATNARQYPGEIECGCCFDSTPTDRIIRCPAAHPLCVTCLAAHTTTQLDKSATKISCIDVTTGCSVPFDRTSYLPTSFGATKP</sequence>
<organism evidence="1 2">
    <name type="scientific">Ephemerocybe angulata</name>
    <dbReference type="NCBI Taxonomy" id="980116"/>
    <lineage>
        <taxon>Eukaryota</taxon>
        <taxon>Fungi</taxon>
        <taxon>Dikarya</taxon>
        <taxon>Basidiomycota</taxon>
        <taxon>Agaricomycotina</taxon>
        <taxon>Agaricomycetes</taxon>
        <taxon>Agaricomycetidae</taxon>
        <taxon>Agaricales</taxon>
        <taxon>Agaricineae</taxon>
        <taxon>Psathyrellaceae</taxon>
        <taxon>Ephemerocybe</taxon>
    </lineage>
</organism>
<dbReference type="AlphaFoldDB" id="A0A8H6IHZ3"/>
<gene>
    <name evidence="1" type="ORF">DFP72DRAFT_423968</name>
</gene>
<dbReference type="InterPro" id="IPR013083">
    <property type="entry name" value="Znf_RING/FYVE/PHD"/>
</dbReference>
<evidence type="ECO:0000313" key="2">
    <source>
        <dbReference type="Proteomes" id="UP000521943"/>
    </source>
</evidence>
<accession>A0A8H6IHZ3</accession>
<keyword evidence="2" id="KW-1185">Reference proteome</keyword>
<reference evidence="1 2" key="1">
    <citation type="submission" date="2020-07" db="EMBL/GenBank/DDBJ databases">
        <title>Comparative genomics of pyrophilous fungi reveals a link between fire events and developmental genes.</title>
        <authorList>
            <consortium name="DOE Joint Genome Institute"/>
            <person name="Steindorff A.S."/>
            <person name="Carver A."/>
            <person name="Calhoun S."/>
            <person name="Stillman K."/>
            <person name="Liu H."/>
            <person name="Lipzen A."/>
            <person name="Pangilinan J."/>
            <person name="Labutti K."/>
            <person name="Bruns T.D."/>
            <person name="Grigoriev I.V."/>
        </authorList>
    </citation>
    <scope>NUCLEOTIDE SEQUENCE [LARGE SCALE GENOMIC DNA]</scope>
    <source>
        <strain evidence="1 2">CBS 144469</strain>
    </source>
</reference>
<dbReference type="OrthoDB" id="10009520at2759"/>
<evidence type="ECO:0000313" key="1">
    <source>
        <dbReference type="EMBL" id="KAF6764517.1"/>
    </source>
</evidence>
<dbReference type="Gene3D" id="3.30.40.10">
    <property type="entry name" value="Zinc/RING finger domain, C3HC4 (zinc finger)"/>
    <property type="match status" value="1"/>
</dbReference>
<protein>
    <submittedName>
        <fullName evidence="1">Uncharacterized protein</fullName>
    </submittedName>
</protein>